<dbReference type="GO" id="GO:0008684">
    <property type="term" value="F:2-oxopent-4-enoate hydratase activity"/>
    <property type="evidence" value="ECO:0007669"/>
    <property type="project" value="TreeGrafter"/>
</dbReference>
<dbReference type="OrthoDB" id="9792137at2"/>
<dbReference type="PANTHER" id="PTHR30143:SF0">
    <property type="entry name" value="2-KETO-4-PENTENOATE HYDRATASE"/>
    <property type="match status" value="1"/>
</dbReference>
<feature type="domain" description="Fumarylacetoacetase-like C-terminal" evidence="2">
    <location>
        <begin position="87"/>
        <end position="260"/>
    </location>
</feature>
<organism evidence="3 4">
    <name type="scientific">Novosphingobium sediminis</name>
    <dbReference type="NCBI Taxonomy" id="707214"/>
    <lineage>
        <taxon>Bacteria</taxon>
        <taxon>Pseudomonadati</taxon>
        <taxon>Pseudomonadota</taxon>
        <taxon>Alphaproteobacteria</taxon>
        <taxon>Sphingomonadales</taxon>
        <taxon>Sphingomonadaceae</taxon>
        <taxon>Novosphingobium</taxon>
    </lineage>
</organism>
<dbReference type="RefSeq" id="WP_147160190.1">
    <property type="nucleotide sequence ID" value="NZ_BJYR01000018.1"/>
</dbReference>
<dbReference type="SUPFAM" id="SSF56529">
    <property type="entry name" value="FAH"/>
    <property type="match status" value="1"/>
</dbReference>
<sequence>MLEPGAAALIAADVDHAQTHAHTMPKISDAHPGMTIDDGYDVQDALLGRWEARGRQLIGYKAGLTSRAKMAQMGVDVPSFGMLMRDTCEAEGGTLSTEGLIHPRVEAEIAFVTSADLAGPNVSPEEILAATDYVIPAIEIIDSRFEKFKFDLASVVADNGSSARFVIGGRARRAVGLDLDAVGVVLEINGEPMAFASSGAVLGHPVNVTQLLVAWLHSRGRILPAGSVVLTGAVTEAFPIKPGDAVCARFQDMGSINVRIA</sequence>
<reference evidence="3 4" key="1">
    <citation type="submission" date="2019-07" db="EMBL/GenBank/DDBJ databases">
        <title>Whole genome shotgun sequence of Novosphingobium sediminis NBRC 106119.</title>
        <authorList>
            <person name="Hosoyama A."/>
            <person name="Uohara A."/>
            <person name="Ohji S."/>
            <person name="Ichikawa N."/>
        </authorList>
    </citation>
    <scope>NUCLEOTIDE SEQUENCE [LARGE SCALE GENOMIC DNA]</scope>
    <source>
        <strain evidence="3 4">NBRC 106119</strain>
    </source>
</reference>
<dbReference type="PANTHER" id="PTHR30143">
    <property type="entry name" value="ACID HYDRATASE"/>
    <property type="match status" value="1"/>
</dbReference>
<dbReference type="InterPro" id="IPR011234">
    <property type="entry name" value="Fumarylacetoacetase-like_C"/>
</dbReference>
<evidence type="ECO:0000259" key="2">
    <source>
        <dbReference type="Pfam" id="PF01557"/>
    </source>
</evidence>
<dbReference type="InterPro" id="IPR050772">
    <property type="entry name" value="Hydratase-Decarb/MhpD_sf"/>
</dbReference>
<comment type="caution">
    <text evidence="3">The sequence shown here is derived from an EMBL/GenBank/DDBJ whole genome shotgun (WGS) entry which is preliminary data.</text>
</comment>
<evidence type="ECO:0000256" key="1">
    <source>
        <dbReference type="ARBA" id="ARBA00023239"/>
    </source>
</evidence>
<dbReference type="EMBL" id="BJYR01000018">
    <property type="protein sequence ID" value="GEO00854.1"/>
    <property type="molecule type" value="Genomic_DNA"/>
</dbReference>
<protein>
    <submittedName>
        <fullName evidence="3">4-oxalocrotonate decarboxylase</fullName>
    </submittedName>
</protein>
<name>A0A512AME6_9SPHN</name>
<dbReference type="AlphaFoldDB" id="A0A512AME6"/>
<keyword evidence="4" id="KW-1185">Reference proteome</keyword>
<evidence type="ECO:0000313" key="4">
    <source>
        <dbReference type="Proteomes" id="UP000321464"/>
    </source>
</evidence>
<dbReference type="GO" id="GO:0005737">
    <property type="term" value="C:cytoplasm"/>
    <property type="evidence" value="ECO:0007669"/>
    <property type="project" value="TreeGrafter"/>
</dbReference>
<proteinExistence type="predicted"/>
<dbReference type="Proteomes" id="UP000321464">
    <property type="component" value="Unassembled WGS sequence"/>
</dbReference>
<accession>A0A512AME6</accession>
<evidence type="ECO:0000313" key="3">
    <source>
        <dbReference type="EMBL" id="GEO00854.1"/>
    </source>
</evidence>
<dbReference type="Pfam" id="PF01557">
    <property type="entry name" value="FAA_hydrolase"/>
    <property type="match status" value="1"/>
</dbReference>
<dbReference type="InterPro" id="IPR036663">
    <property type="entry name" value="Fumarylacetoacetase_C_sf"/>
</dbReference>
<gene>
    <name evidence="3" type="ORF">NSE01_26860</name>
</gene>
<keyword evidence="1" id="KW-0456">Lyase</keyword>
<dbReference type="Gene3D" id="3.90.850.10">
    <property type="entry name" value="Fumarylacetoacetase-like, C-terminal domain"/>
    <property type="match status" value="1"/>
</dbReference>